<dbReference type="InterPro" id="IPR006035">
    <property type="entry name" value="Ureohydrolase"/>
</dbReference>
<dbReference type="AlphaFoldDB" id="A0AAX2ZFA4"/>
<sequence length="256" mass="30629">MEEICILNFNNTYKNQDFYKNKNYEIVDLSDLKNVSRYCDEKSLELIRKRLSKFYDSKIKFTDSGNYHYVTYLLLEKIKQPFILVLFDHHTDMQPSFFNELMSCGCWVKKVLDENKYIQRVIIIGAREKQINLIEEKYRDKIICFSDEFIEEKHNWEAFSQKHIDFPIYISIDKDIINPKEAKTDWDQGNLTLNELKEIYMGICKEHEIIGIDICGDSTYDNKLLPNNYNKINNKSNKEILHIIEEEFTNELEVNL</sequence>
<dbReference type="PANTHER" id="PTHR11358">
    <property type="entry name" value="ARGINASE/AGMATINASE"/>
    <property type="match status" value="1"/>
</dbReference>
<comment type="similarity">
    <text evidence="1">Belongs to the arginase family.</text>
</comment>
<dbReference type="RefSeq" id="WP_228415849.1">
    <property type="nucleotide sequence ID" value="NZ_CP081135.1"/>
</dbReference>
<evidence type="ECO:0000256" key="1">
    <source>
        <dbReference type="PROSITE-ProRule" id="PRU00742"/>
    </source>
</evidence>
<proteinExistence type="inferred from homology"/>
<organism evidence="2 3">
    <name type="scientific">Terrisporobacter hibernicus</name>
    <dbReference type="NCBI Taxonomy" id="2813371"/>
    <lineage>
        <taxon>Bacteria</taxon>
        <taxon>Bacillati</taxon>
        <taxon>Bacillota</taxon>
        <taxon>Clostridia</taxon>
        <taxon>Peptostreptococcales</taxon>
        <taxon>Peptostreptococcaceae</taxon>
        <taxon>Terrisporobacter</taxon>
    </lineage>
</organism>
<dbReference type="Proteomes" id="UP001198983">
    <property type="component" value="Chromosome"/>
</dbReference>
<dbReference type="GO" id="GO:0008783">
    <property type="term" value="F:agmatinase activity"/>
    <property type="evidence" value="ECO:0007669"/>
    <property type="project" value="TreeGrafter"/>
</dbReference>
<accession>A0AAX2ZFA4</accession>
<dbReference type="Gene3D" id="3.40.800.10">
    <property type="entry name" value="Ureohydrolase domain"/>
    <property type="match status" value="1"/>
</dbReference>
<dbReference type="PANTHER" id="PTHR11358:SF41">
    <property type="entry name" value="ARGINASE"/>
    <property type="match status" value="1"/>
</dbReference>
<dbReference type="PROSITE" id="PS51409">
    <property type="entry name" value="ARGINASE_2"/>
    <property type="match status" value="1"/>
</dbReference>
<dbReference type="GO" id="GO:0046872">
    <property type="term" value="F:metal ion binding"/>
    <property type="evidence" value="ECO:0007669"/>
    <property type="project" value="InterPro"/>
</dbReference>
<dbReference type="SUPFAM" id="SSF52768">
    <property type="entry name" value="Arginase/deacetylase"/>
    <property type="match status" value="1"/>
</dbReference>
<dbReference type="KEGG" id="tem:JW646_17570"/>
<protein>
    <submittedName>
        <fullName evidence="2">Arginase family protein</fullName>
    </submittedName>
</protein>
<keyword evidence="3" id="KW-1185">Reference proteome</keyword>
<evidence type="ECO:0000313" key="3">
    <source>
        <dbReference type="Proteomes" id="UP001198983"/>
    </source>
</evidence>
<dbReference type="GO" id="GO:0033389">
    <property type="term" value="P:putrescine biosynthetic process from arginine, via agmatine"/>
    <property type="evidence" value="ECO:0007669"/>
    <property type="project" value="TreeGrafter"/>
</dbReference>
<dbReference type="EMBL" id="CP081135">
    <property type="protein sequence ID" value="UEL47410.1"/>
    <property type="molecule type" value="Genomic_DNA"/>
</dbReference>
<dbReference type="Pfam" id="PF00491">
    <property type="entry name" value="Arginase"/>
    <property type="match status" value="1"/>
</dbReference>
<name>A0AAX2ZFA4_9FIRM</name>
<reference evidence="2 3" key="1">
    <citation type="journal article" date="2023" name="Int. J. Syst. Evol. Microbiol.">
        <title>Terrisporobacter hibernicus sp. nov., isolated from bovine faeces in Northern Ireland.</title>
        <authorList>
            <person name="Mitchell M."/>
            <person name="Nguyen S.V."/>
            <person name="Connor M."/>
            <person name="Fairley D.J."/>
            <person name="Donoghue O."/>
            <person name="Marshall H."/>
            <person name="Koolman L."/>
            <person name="McMullan G."/>
            <person name="Schaffer K.E."/>
            <person name="McGrath J.W."/>
            <person name="Fanning S."/>
        </authorList>
    </citation>
    <scope>NUCLEOTIDE SEQUENCE [LARGE SCALE GENOMIC DNA]</scope>
    <source>
        <strain evidence="2 3">MCA3</strain>
    </source>
</reference>
<evidence type="ECO:0000313" key="2">
    <source>
        <dbReference type="EMBL" id="UEL47410.1"/>
    </source>
</evidence>
<dbReference type="InterPro" id="IPR023696">
    <property type="entry name" value="Ureohydrolase_dom_sf"/>
</dbReference>
<gene>
    <name evidence="2" type="ORF">JW646_17570</name>
</gene>